<evidence type="ECO:0000259" key="8">
    <source>
        <dbReference type="Pfam" id="PF06429"/>
    </source>
</evidence>
<feature type="domain" description="Flagellar basal body rod protein N-terminal" evidence="7">
    <location>
        <begin position="7"/>
        <end position="36"/>
    </location>
</feature>
<gene>
    <name evidence="11" type="ORF">SAMN02745223_01785</name>
    <name evidence="10" type="ORF">VW29_08405</name>
</gene>
<proteinExistence type="inferred from homology"/>
<evidence type="ECO:0000313" key="10">
    <source>
        <dbReference type="EMBL" id="KKB84851.1"/>
    </source>
</evidence>
<dbReference type="GO" id="GO:0009425">
    <property type="term" value="C:bacterial-type flagellum basal body"/>
    <property type="evidence" value="ECO:0007669"/>
    <property type="project" value="UniProtKB-SubCell"/>
</dbReference>
<dbReference type="GO" id="GO:0009424">
    <property type="term" value="C:bacterial-type flagellum hook"/>
    <property type="evidence" value="ECO:0007669"/>
    <property type="project" value="InterPro"/>
</dbReference>
<dbReference type="GO" id="GO:0005576">
    <property type="term" value="C:extracellular region"/>
    <property type="evidence" value="ECO:0007669"/>
    <property type="project" value="UniProtKB-SubCell"/>
</dbReference>
<dbReference type="InterPro" id="IPR053927">
    <property type="entry name" value="FlgK_helical"/>
</dbReference>
<dbReference type="PANTHER" id="PTHR30033">
    <property type="entry name" value="FLAGELLAR HOOK-ASSOCIATED PROTEIN 1"/>
    <property type="match status" value="1"/>
</dbReference>
<dbReference type="Pfam" id="PF06429">
    <property type="entry name" value="Flg_bbr_C"/>
    <property type="match status" value="1"/>
</dbReference>
<dbReference type="EMBL" id="LAJF01000062">
    <property type="protein sequence ID" value="KKB84851.1"/>
    <property type="molecule type" value="Genomic_DNA"/>
</dbReference>
<evidence type="ECO:0000256" key="4">
    <source>
        <dbReference type="ARBA" id="ARBA00016244"/>
    </source>
</evidence>
<reference evidence="11 13" key="2">
    <citation type="submission" date="2016-11" db="EMBL/GenBank/DDBJ databases">
        <authorList>
            <person name="Jaros S."/>
            <person name="Januszkiewicz K."/>
            <person name="Wedrychowicz H."/>
        </authorList>
    </citation>
    <scope>NUCLEOTIDE SEQUENCE [LARGE SCALE GENOMIC DNA]</scope>
    <source>
        <strain evidence="11 13">DSM 17137</strain>
    </source>
</reference>
<dbReference type="RefSeq" id="WP_046134863.1">
    <property type="nucleotide sequence ID" value="NZ_FQVC01000004.1"/>
</dbReference>
<evidence type="ECO:0000313" key="13">
    <source>
        <dbReference type="Proteomes" id="UP000184533"/>
    </source>
</evidence>
<dbReference type="PANTHER" id="PTHR30033:SF1">
    <property type="entry name" value="FLAGELLAR HOOK-ASSOCIATED PROTEIN 1"/>
    <property type="match status" value="1"/>
</dbReference>
<comment type="similarity">
    <text evidence="3">Belongs to the flagella basal body rod proteins family.</text>
</comment>
<dbReference type="STRING" id="1121477.SAMN02745223_01785"/>
<dbReference type="PATRIC" id="fig|1121477.3.peg.2775"/>
<evidence type="ECO:0000256" key="3">
    <source>
        <dbReference type="ARBA" id="ARBA00009677"/>
    </source>
</evidence>
<dbReference type="Pfam" id="PF22638">
    <property type="entry name" value="FlgK_D1"/>
    <property type="match status" value="1"/>
</dbReference>
<evidence type="ECO:0000259" key="9">
    <source>
        <dbReference type="Pfam" id="PF22638"/>
    </source>
</evidence>
<dbReference type="OrthoDB" id="7181295at2"/>
<accession>A0A0F5LRC2</accession>
<keyword evidence="11" id="KW-0966">Cell projection</keyword>
<keyword evidence="6" id="KW-0975">Bacterial flagellum</keyword>
<keyword evidence="12" id="KW-1185">Reference proteome</keyword>
<protein>
    <recommendedName>
        <fullName evidence="4">Flagellar hook-associated protein 1</fullName>
    </recommendedName>
</protein>
<evidence type="ECO:0000256" key="5">
    <source>
        <dbReference type="ARBA" id="ARBA00022525"/>
    </source>
</evidence>
<keyword evidence="5" id="KW-0964">Secreted</keyword>
<dbReference type="AlphaFoldDB" id="A0A0F5LRC2"/>
<dbReference type="Pfam" id="PF00460">
    <property type="entry name" value="Flg_bb_rod"/>
    <property type="match status" value="1"/>
</dbReference>
<feature type="domain" description="Flagellar basal-body/hook protein C-terminal" evidence="8">
    <location>
        <begin position="568"/>
        <end position="609"/>
    </location>
</feature>
<dbReference type="EMBL" id="FQVC01000004">
    <property type="protein sequence ID" value="SHF08481.1"/>
    <property type="molecule type" value="Genomic_DNA"/>
</dbReference>
<reference evidence="10 12" key="1">
    <citation type="submission" date="2015-03" db="EMBL/GenBank/DDBJ databases">
        <authorList>
            <person name="Hassan Y.I."/>
            <person name="Lepp D."/>
            <person name="Zhou T."/>
        </authorList>
    </citation>
    <scope>NUCLEOTIDE SEQUENCE [LARGE SCALE GENOMIC DNA]</scope>
    <source>
        <strain evidence="10 12">DSM 17137</strain>
    </source>
</reference>
<evidence type="ECO:0000259" key="7">
    <source>
        <dbReference type="Pfam" id="PF00460"/>
    </source>
</evidence>
<dbReference type="InterPro" id="IPR002371">
    <property type="entry name" value="FlgK"/>
</dbReference>
<feature type="domain" description="Flagellar hook-associated protein FlgK helical" evidence="9">
    <location>
        <begin position="89"/>
        <end position="332"/>
    </location>
</feature>
<dbReference type="InterPro" id="IPR010930">
    <property type="entry name" value="Flg_bb/hook_C_dom"/>
</dbReference>
<evidence type="ECO:0000313" key="11">
    <source>
        <dbReference type="EMBL" id="SHF08481.1"/>
    </source>
</evidence>
<dbReference type="GO" id="GO:0005198">
    <property type="term" value="F:structural molecule activity"/>
    <property type="evidence" value="ECO:0007669"/>
    <property type="project" value="InterPro"/>
</dbReference>
<dbReference type="NCBIfam" id="TIGR02492">
    <property type="entry name" value="flgK_ends"/>
    <property type="match status" value="1"/>
</dbReference>
<evidence type="ECO:0000256" key="2">
    <source>
        <dbReference type="ARBA" id="ARBA00004613"/>
    </source>
</evidence>
<name>A0A0F5LRC2_9HYPH</name>
<evidence type="ECO:0000256" key="1">
    <source>
        <dbReference type="ARBA" id="ARBA00004117"/>
    </source>
</evidence>
<dbReference type="Proteomes" id="UP000033608">
    <property type="component" value="Unassembled WGS sequence"/>
</dbReference>
<evidence type="ECO:0000313" key="12">
    <source>
        <dbReference type="Proteomes" id="UP000033608"/>
    </source>
</evidence>
<sequence>MGLTTSLNNAVSGLRTNQDSLDILSRNIANQGTPGYHRQSLTVVDYNSQSSSYARTVGVERAFNSSLQTYYTRQVSDTANSGVQANYLDRLQGFLGKPGSANSLDTVYGKLQNSLKSLSTSPDDYTVRAQVVAQAQSMAETLNRLSNNIQGMRQETEGQIAANVHNLNGMMSSLQEVNARLLDLGMTDTSRSALLDQRDRLVSSVAELIDVRADYRPDGTVALMTRSGVGLLDGGGSTFSFESAGSLAATSEFDHNPDASKVGRLLLTTPSGLQVDLVSEGVLQGGELAGLITLRDKTLVEAQSQLDEIAAGLAQAFSTVQTPGTEIAGGFSSDLSGMAAGNDLLLKIKVGGVEQNVKIVNTTEPGVDYRDAAGNRVIGVNMDAGAAAASAQLQLAFNTPSAAGPALGITVNANGNALEFTGDSNIEIAGLTKRATSQGLQGDGLAMSLFVDGGNAFTNSINGNPPQKLGFAARISVNPAVIADNRLLVQDKAGQTLGNADRANYLVDQLANMKFATGGDGSVNNGRFQMTGNLNDVINQVINFQGSSINAALTRRDDRQLTLDTVIQQMDSEYGVDVNSEMARLMELQNSYSANARVVSVVKELLDALFGAV</sequence>
<keyword evidence="11" id="KW-0969">Cilium</keyword>
<comment type="subcellular location">
    <subcellularLocation>
        <location evidence="1">Bacterial flagellum basal body</location>
    </subcellularLocation>
    <subcellularLocation>
        <location evidence="2">Secreted</location>
    </subcellularLocation>
</comment>
<organism evidence="10 12">
    <name type="scientific">Devosia limi DSM 17137</name>
    <dbReference type="NCBI Taxonomy" id="1121477"/>
    <lineage>
        <taxon>Bacteria</taxon>
        <taxon>Pseudomonadati</taxon>
        <taxon>Pseudomonadota</taxon>
        <taxon>Alphaproteobacteria</taxon>
        <taxon>Hyphomicrobiales</taxon>
        <taxon>Devosiaceae</taxon>
        <taxon>Devosia</taxon>
    </lineage>
</organism>
<evidence type="ECO:0000256" key="6">
    <source>
        <dbReference type="ARBA" id="ARBA00023143"/>
    </source>
</evidence>
<dbReference type="GO" id="GO:0044780">
    <property type="term" value="P:bacterial-type flagellum assembly"/>
    <property type="evidence" value="ECO:0007669"/>
    <property type="project" value="InterPro"/>
</dbReference>
<dbReference type="Proteomes" id="UP000184533">
    <property type="component" value="Unassembled WGS sequence"/>
</dbReference>
<dbReference type="InterPro" id="IPR001444">
    <property type="entry name" value="Flag_bb_rod_N"/>
</dbReference>
<keyword evidence="11" id="KW-0282">Flagellum</keyword>
<dbReference type="SUPFAM" id="SSF64518">
    <property type="entry name" value="Phase 1 flagellin"/>
    <property type="match status" value="1"/>
</dbReference>